<name>A0A1H5TLE9_9ACTN</name>
<dbReference type="GO" id="GO:0008168">
    <property type="term" value="F:methyltransferase activity"/>
    <property type="evidence" value="ECO:0007669"/>
    <property type="project" value="UniProtKB-KW"/>
</dbReference>
<keyword evidence="2" id="KW-1185">Reference proteome</keyword>
<reference evidence="2" key="1">
    <citation type="submission" date="2016-10" db="EMBL/GenBank/DDBJ databases">
        <authorList>
            <person name="Varghese N."/>
            <person name="Submissions S."/>
        </authorList>
    </citation>
    <scope>NUCLEOTIDE SEQUENCE [LARGE SCALE GENOMIC DNA]</scope>
    <source>
        <strain evidence="2">DSM 43163</strain>
    </source>
</reference>
<evidence type="ECO:0000313" key="1">
    <source>
        <dbReference type="EMBL" id="SEF63048.1"/>
    </source>
</evidence>
<dbReference type="RefSeq" id="WP_235017608.1">
    <property type="nucleotide sequence ID" value="NZ_FNVO01000001.1"/>
</dbReference>
<gene>
    <name evidence="1" type="ORF">SAMN04489712_101648</name>
</gene>
<evidence type="ECO:0000313" key="2">
    <source>
        <dbReference type="Proteomes" id="UP000236723"/>
    </source>
</evidence>
<keyword evidence="1" id="KW-0489">Methyltransferase</keyword>
<protein>
    <submittedName>
        <fullName evidence="1">S-adenosyl methyltransferase</fullName>
    </submittedName>
</protein>
<keyword evidence="1" id="KW-0808">Transferase</keyword>
<dbReference type="Pfam" id="PF04672">
    <property type="entry name" value="Methyltransf_19"/>
    <property type="match status" value="1"/>
</dbReference>
<dbReference type="EMBL" id="FNVO01000001">
    <property type="protein sequence ID" value="SEF63048.1"/>
    <property type="molecule type" value="Genomic_DNA"/>
</dbReference>
<proteinExistence type="predicted"/>
<dbReference type="SUPFAM" id="SSF53335">
    <property type="entry name" value="S-adenosyl-L-methionine-dependent methyltransferases"/>
    <property type="match status" value="1"/>
</dbReference>
<dbReference type="PIRSF" id="PIRSF017393">
    <property type="entry name" value="MTase_SAV2177"/>
    <property type="match status" value="1"/>
</dbReference>
<dbReference type="InterPro" id="IPR006764">
    <property type="entry name" value="SAM_dep_MeTrfase_SAV2177_type"/>
</dbReference>
<organism evidence="1 2">
    <name type="scientific">Thermomonospora echinospora</name>
    <dbReference type="NCBI Taxonomy" id="1992"/>
    <lineage>
        <taxon>Bacteria</taxon>
        <taxon>Bacillati</taxon>
        <taxon>Actinomycetota</taxon>
        <taxon>Actinomycetes</taxon>
        <taxon>Streptosporangiales</taxon>
        <taxon>Thermomonosporaceae</taxon>
        <taxon>Thermomonospora</taxon>
    </lineage>
</organism>
<dbReference type="Gene3D" id="3.40.50.150">
    <property type="entry name" value="Vaccinia Virus protein VP39"/>
    <property type="match status" value="1"/>
</dbReference>
<accession>A0A1H5TLE9</accession>
<dbReference type="InterPro" id="IPR029063">
    <property type="entry name" value="SAM-dependent_MTases_sf"/>
</dbReference>
<dbReference type="AlphaFoldDB" id="A0A1H5TLE9"/>
<dbReference type="GO" id="GO:0032259">
    <property type="term" value="P:methylation"/>
    <property type="evidence" value="ECO:0007669"/>
    <property type="project" value="UniProtKB-KW"/>
</dbReference>
<dbReference type="Proteomes" id="UP000236723">
    <property type="component" value="Unassembled WGS sequence"/>
</dbReference>
<sequence length="278" mass="30477">MTGQPPGQEPDIEPEIEPEIEIDTTVAHPARVWDYWLGGKDHYPADQALGDQLNETMPEVVIWARADREFLGRAVRYLVAEAGVRQFLDIGTGIPTADNTHEVAQRLAPDSRVVYVDNDPVVLAHARALLTSTPQGATDYIDADLRDPETILKAAERTLNLSRPVAIMLLGILEFLPDEQAYPIVRRLVEAVPSGSHLTVACPASDVNTEAMAEVVQRWNESGATPAVLRSGAGIARFFDGMELLEPGVVPLPKWRPDPGTLFLDREIGFFCAVGRKP</sequence>